<accession>A0A8S1QZ76</accession>
<dbReference type="OrthoDB" id="296915at2759"/>
<dbReference type="EMBL" id="CAJJDN010000126">
    <property type="protein sequence ID" value="CAD8120525.1"/>
    <property type="molecule type" value="Genomic_DNA"/>
</dbReference>
<keyword evidence="2" id="KW-1133">Transmembrane helix</keyword>
<evidence type="ECO:0000256" key="2">
    <source>
        <dbReference type="SAM" id="Phobius"/>
    </source>
</evidence>
<feature type="transmembrane region" description="Helical" evidence="2">
    <location>
        <begin position="356"/>
        <end position="376"/>
    </location>
</feature>
<comment type="caution">
    <text evidence="3">The sequence shown here is derived from an EMBL/GenBank/DDBJ whole genome shotgun (WGS) entry which is preliminary data.</text>
</comment>
<feature type="transmembrane region" description="Helical" evidence="2">
    <location>
        <begin position="303"/>
        <end position="322"/>
    </location>
</feature>
<evidence type="ECO:0000313" key="3">
    <source>
        <dbReference type="EMBL" id="CAD8120525.1"/>
    </source>
</evidence>
<name>A0A8S1QZ76_9CILI</name>
<keyword evidence="2" id="KW-0812">Transmembrane</keyword>
<organism evidence="3 4">
    <name type="scientific">Paramecium sonneborni</name>
    <dbReference type="NCBI Taxonomy" id="65129"/>
    <lineage>
        <taxon>Eukaryota</taxon>
        <taxon>Sar</taxon>
        <taxon>Alveolata</taxon>
        <taxon>Ciliophora</taxon>
        <taxon>Intramacronucleata</taxon>
        <taxon>Oligohymenophorea</taxon>
        <taxon>Peniculida</taxon>
        <taxon>Parameciidae</taxon>
        <taxon>Paramecium</taxon>
    </lineage>
</organism>
<dbReference type="AlphaFoldDB" id="A0A8S1QZ76"/>
<evidence type="ECO:0008006" key="5">
    <source>
        <dbReference type="Google" id="ProtNLM"/>
    </source>
</evidence>
<feature type="transmembrane region" description="Helical" evidence="2">
    <location>
        <begin position="417"/>
        <end position="438"/>
    </location>
</feature>
<evidence type="ECO:0000256" key="1">
    <source>
        <dbReference type="SAM" id="MobiDB-lite"/>
    </source>
</evidence>
<gene>
    <name evidence="3" type="ORF">PSON_ATCC_30995.1.T1260163</name>
</gene>
<evidence type="ECO:0000313" key="4">
    <source>
        <dbReference type="Proteomes" id="UP000692954"/>
    </source>
</evidence>
<proteinExistence type="predicted"/>
<reference evidence="3" key="1">
    <citation type="submission" date="2021-01" db="EMBL/GenBank/DDBJ databases">
        <authorList>
            <consortium name="Genoscope - CEA"/>
            <person name="William W."/>
        </authorList>
    </citation>
    <scope>NUCLEOTIDE SEQUENCE</scope>
</reference>
<feature type="region of interest" description="Disordered" evidence="1">
    <location>
        <begin position="538"/>
        <end position="558"/>
    </location>
</feature>
<feature type="transmembrane region" description="Helical" evidence="2">
    <location>
        <begin position="20"/>
        <end position="44"/>
    </location>
</feature>
<keyword evidence="2" id="KW-0472">Membrane</keyword>
<dbReference type="Proteomes" id="UP000692954">
    <property type="component" value="Unassembled WGS sequence"/>
</dbReference>
<sequence>MLGNKNNLTNEERYKSDQKIQQNIVIFYLISVFTYSLAIVILSYSQYVNFNSTLPKEFELLIYNWEQNPIKYLKFAEENDLAKVTATFQNQKIQNYSIDNENVQFTIEKLDSFTFINNYTLRSDCDYGFQLCGGVELNSKYCININQITSTFQCPFNDFLTQQNFTNGYLKNYTVNLQNFSNYFYETKLQIKKGSINKTIMLLSSVQSRQPVTNLRFGFNGKICKDPNEFQECTETLLNYQEIQKMKALEVLNLNSISEMKNITVNDTIGLYAERYIEFHMDCRYTLIERVLESPEYYKSLGYILYIQTLFTLVYCIFIGIILNLFHFFMLSDFTFILVLPILNQKQIKIIRRIVYTIRIGSFLSYGTIICLLYFYEAQFHDTINRIVRSRCLEDNFLYIMEITLDEIDKFRENQIAIFWIFIVGLIFEVFACFIIVYRGANVKKKNLLQKQYEHELEIKHDEQQNLFKIDQKQAQNRILPRQSFTPNDKQIIRQSVMSERSSSRRTQNNNVLADINEQDEFKNQRESIKPVFQQNQSPLNTLQSPNNFQGQKIQFNP</sequence>
<protein>
    <recommendedName>
        <fullName evidence="5">Transmembrane protein</fullName>
    </recommendedName>
</protein>
<keyword evidence="4" id="KW-1185">Reference proteome</keyword>